<dbReference type="RefSeq" id="WP_035013413.1">
    <property type="nucleotide sequence ID" value="NZ_ARZY01000005.1"/>
</dbReference>
<name>W7QQU6_9ALTE</name>
<dbReference type="PROSITE" id="PS00444">
    <property type="entry name" value="POLYPRENYL_SYNTHASE_2"/>
    <property type="match status" value="1"/>
</dbReference>
<keyword evidence="5" id="KW-0460">Magnesium</keyword>
<evidence type="ECO:0000256" key="3">
    <source>
        <dbReference type="ARBA" id="ARBA00022679"/>
    </source>
</evidence>
<dbReference type="InterPro" id="IPR008949">
    <property type="entry name" value="Isoprenoid_synthase_dom_sf"/>
</dbReference>
<dbReference type="EMBL" id="ARZY01000005">
    <property type="protein sequence ID" value="EWH11367.1"/>
    <property type="molecule type" value="Genomic_DNA"/>
</dbReference>
<dbReference type="eggNOG" id="COG0142">
    <property type="taxonomic scope" value="Bacteria"/>
</dbReference>
<dbReference type="SFLD" id="SFLDS00005">
    <property type="entry name" value="Isoprenoid_Synthase_Type_I"/>
    <property type="match status" value="1"/>
</dbReference>
<dbReference type="GO" id="GO:0046872">
    <property type="term" value="F:metal ion binding"/>
    <property type="evidence" value="ECO:0007669"/>
    <property type="project" value="UniProtKB-KW"/>
</dbReference>
<evidence type="ECO:0000256" key="6">
    <source>
        <dbReference type="ARBA" id="ARBA00023229"/>
    </source>
</evidence>
<dbReference type="SFLD" id="SFLDG01017">
    <property type="entry name" value="Polyprenyl_Transferase_Like"/>
    <property type="match status" value="1"/>
</dbReference>
<evidence type="ECO:0000313" key="9">
    <source>
        <dbReference type="Proteomes" id="UP000019276"/>
    </source>
</evidence>
<sequence>MSIVTELRNFQDWFNQQIDSAFAQIDDQVANELHQAMRYSVSNGGKRIRPFLMYTVGRMLNIEDKTMLPAALALECIHSYSLVHDDLPAMDDDELRRGKPTCHIQFNEATAILAGDSLQTLAFELIANANVSAEIKVAWMKELSKHSGYLGMCGGQALDLAGENRQLTVSELENIHLLKTAALLKAAVNMATACSPNIDETSKTKLDEFAGLIGLAFQIQDDILDVTSTTEMLGKPQGSDEKLNKSTYPGILGLESAIEKANQVFQNALEQLDNLPYNTQALFEFAQFIVQRKH</sequence>
<evidence type="ECO:0000256" key="7">
    <source>
        <dbReference type="RuleBase" id="RU004466"/>
    </source>
</evidence>
<evidence type="ECO:0000256" key="4">
    <source>
        <dbReference type="ARBA" id="ARBA00022723"/>
    </source>
</evidence>
<dbReference type="STRING" id="1328313.DS2_04310"/>
<protein>
    <submittedName>
        <fullName evidence="8">Octaprenyl-diphosphate synthase</fullName>
    </submittedName>
</protein>
<dbReference type="GO" id="GO:0016114">
    <property type="term" value="P:terpenoid biosynthetic process"/>
    <property type="evidence" value="ECO:0007669"/>
    <property type="project" value="UniProtKB-ARBA"/>
</dbReference>
<dbReference type="InterPro" id="IPR000092">
    <property type="entry name" value="Polyprenyl_synt"/>
</dbReference>
<organism evidence="8 9">
    <name type="scientific">Catenovulum agarivorans DS-2</name>
    <dbReference type="NCBI Taxonomy" id="1328313"/>
    <lineage>
        <taxon>Bacteria</taxon>
        <taxon>Pseudomonadati</taxon>
        <taxon>Pseudomonadota</taxon>
        <taxon>Gammaproteobacteria</taxon>
        <taxon>Alteromonadales</taxon>
        <taxon>Alteromonadaceae</taxon>
        <taxon>Catenovulum</taxon>
    </lineage>
</organism>
<dbReference type="AlphaFoldDB" id="W7QQU6"/>
<dbReference type="PATRIC" id="fig|1328313.3.peg.892"/>
<comment type="cofactor">
    <cofactor evidence="1">
        <name>Mg(2+)</name>
        <dbReference type="ChEBI" id="CHEBI:18420"/>
    </cofactor>
</comment>
<comment type="similarity">
    <text evidence="2 7">Belongs to the FPP/GGPP synthase family.</text>
</comment>
<dbReference type="CDD" id="cd00685">
    <property type="entry name" value="Trans_IPPS_HT"/>
    <property type="match status" value="1"/>
</dbReference>
<dbReference type="InterPro" id="IPR053378">
    <property type="entry name" value="Prenyl_diphosphate_synthase"/>
</dbReference>
<comment type="caution">
    <text evidence="8">The sequence shown here is derived from an EMBL/GenBank/DDBJ whole genome shotgun (WGS) entry which is preliminary data.</text>
</comment>
<evidence type="ECO:0000313" key="8">
    <source>
        <dbReference type="EMBL" id="EWH11367.1"/>
    </source>
</evidence>
<reference evidence="8 9" key="1">
    <citation type="journal article" date="2014" name="Genome Announc.">
        <title>Draft Genome Sequence of the Agar-Degrading Bacterium Catenovulum sp. Strain DS-2, Isolated from Intestines of Haliotis diversicolor.</title>
        <authorList>
            <person name="Shan D."/>
            <person name="Li X."/>
            <person name="Gu Z."/>
            <person name="Wei G."/>
            <person name="Gao Z."/>
            <person name="Shao Z."/>
        </authorList>
    </citation>
    <scope>NUCLEOTIDE SEQUENCE [LARGE SCALE GENOMIC DNA]</scope>
    <source>
        <strain evidence="8 9">DS-2</strain>
    </source>
</reference>
<dbReference type="SUPFAM" id="SSF48576">
    <property type="entry name" value="Terpenoid synthases"/>
    <property type="match status" value="1"/>
</dbReference>
<keyword evidence="9" id="KW-1185">Reference proteome</keyword>
<dbReference type="NCBIfam" id="NF045485">
    <property type="entry name" value="FPPsyn"/>
    <property type="match status" value="1"/>
</dbReference>
<dbReference type="OrthoDB" id="9805316at2"/>
<dbReference type="PROSITE" id="PS00723">
    <property type="entry name" value="POLYPRENYL_SYNTHASE_1"/>
    <property type="match status" value="1"/>
</dbReference>
<keyword evidence="4" id="KW-0479">Metal-binding</keyword>
<evidence type="ECO:0000256" key="2">
    <source>
        <dbReference type="ARBA" id="ARBA00006706"/>
    </source>
</evidence>
<dbReference type="Proteomes" id="UP000019276">
    <property type="component" value="Unassembled WGS sequence"/>
</dbReference>
<keyword evidence="3 7" id="KW-0808">Transferase</keyword>
<dbReference type="PANTHER" id="PTHR43281:SF1">
    <property type="entry name" value="FARNESYL DIPHOSPHATE SYNTHASE"/>
    <property type="match status" value="1"/>
</dbReference>
<proteinExistence type="inferred from homology"/>
<evidence type="ECO:0000256" key="5">
    <source>
        <dbReference type="ARBA" id="ARBA00022842"/>
    </source>
</evidence>
<dbReference type="Pfam" id="PF00348">
    <property type="entry name" value="polyprenyl_synt"/>
    <property type="match status" value="1"/>
</dbReference>
<evidence type="ECO:0000256" key="1">
    <source>
        <dbReference type="ARBA" id="ARBA00001946"/>
    </source>
</evidence>
<keyword evidence="6" id="KW-0414">Isoprene biosynthesis</keyword>
<dbReference type="PANTHER" id="PTHR43281">
    <property type="entry name" value="FARNESYL DIPHOSPHATE SYNTHASE"/>
    <property type="match status" value="1"/>
</dbReference>
<dbReference type="GO" id="GO:0008654">
    <property type="term" value="P:phospholipid biosynthetic process"/>
    <property type="evidence" value="ECO:0007669"/>
    <property type="project" value="UniProtKB-ARBA"/>
</dbReference>
<dbReference type="Gene3D" id="1.10.600.10">
    <property type="entry name" value="Farnesyl Diphosphate Synthase"/>
    <property type="match status" value="1"/>
</dbReference>
<dbReference type="GO" id="GO:0004659">
    <property type="term" value="F:prenyltransferase activity"/>
    <property type="evidence" value="ECO:0007669"/>
    <property type="project" value="InterPro"/>
</dbReference>
<accession>W7QQU6</accession>
<gene>
    <name evidence="8" type="ORF">DS2_04310</name>
</gene>
<dbReference type="GO" id="GO:0005737">
    <property type="term" value="C:cytoplasm"/>
    <property type="evidence" value="ECO:0007669"/>
    <property type="project" value="UniProtKB-ARBA"/>
</dbReference>
<dbReference type="FunFam" id="1.10.600.10:FF:000001">
    <property type="entry name" value="Geranylgeranyl diphosphate synthase"/>
    <property type="match status" value="1"/>
</dbReference>
<dbReference type="InterPro" id="IPR033749">
    <property type="entry name" value="Polyprenyl_synt_CS"/>
</dbReference>